<evidence type="ECO:0000256" key="2">
    <source>
        <dbReference type="SAM" id="MobiDB-lite"/>
    </source>
</evidence>
<keyword evidence="4" id="KW-0732">Signal</keyword>
<evidence type="ECO:0000256" key="4">
    <source>
        <dbReference type="SAM" id="SignalP"/>
    </source>
</evidence>
<protein>
    <recommendedName>
        <fullName evidence="7">Mid2 domain-containing protein</fullName>
    </recommendedName>
</protein>
<dbReference type="HOGENOM" id="CLU_868880_0_0_1"/>
<proteinExistence type="predicted"/>
<evidence type="ECO:0000256" key="3">
    <source>
        <dbReference type="SAM" id="Phobius"/>
    </source>
</evidence>
<accession>A0A0D1YHD7</accession>
<gene>
    <name evidence="5" type="ORF">PV11_04388</name>
</gene>
<reference evidence="5 6" key="1">
    <citation type="submission" date="2015-01" db="EMBL/GenBank/DDBJ databases">
        <title>The Genome Sequence of Exophiala sideris CBS121828.</title>
        <authorList>
            <consortium name="The Broad Institute Genomics Platform"/>
            <person name="Cuomo C."/>
            <person name="de Hoog S."/>
            <person name="Gorbushina A."/>
            <person name="Stielow B."/>
            <person name="Teixiera M."/>
            <person name="Abouelleil A."/>
            <person name="Chapman S.B."/>
            <person name="Priest M."/>
            <person name="Young S.K."/>
            <person name="Wortman J."/>
            <person name="Nusbaum C."/>
            <person name="Birren B."/>
        </authorList>
    </citation>
    <scope>NUCLEOTIDE SEQUENCE [LARGE SCALE GENOMIC DNA]</scope>
    <source>
        <strain evidence="5 6">CBS 121828</strain>
    </source>
</reference>
<name>A0A0D1YHD7_9EURO</name>
<feature type="transmembrane region" description="Helical" evidence="3">
    <location>
        <begin position="176"/>
        <end position="201"/>
    </location>
</feature>
<keyword evidence="3" id="KW-0472">Membrane</keyword>
<dbReference type="OrthoDB" id="5215637at2759"/>
<dbReference type="AlphaFoldDB" id="A0A0D1YHD7"/>
<dbReference type="EMBL" id="KN846952">
    <property type="protein sequence ID" value="KIV82267.1"/>
    <property type="molecule type" value="Genomic_DNA"/>
</dbReference>
<dbReference type="STRING" id="1016849.A0A0D1YHD7"/>
<dbReference type="Proteomes" id="UP000053599">
    <property type="component" value="Unassembled WGS sequence"/>
</dbReference>
<keyword evidence="3" id="KW-0812">Transmembrane</keyword>
<feature type="coiled-coil region" evidence="1">
    <location>
        <begin position="204"/>
        <end position="249"/>
    </location>
</feature>
<organism evidence="5 6">
    <name type="scientific">Exophiala sideris</name>
    <dbReference type="NCBI Taxonomy" id="1016849"/>
    <lineage>
        <taxon>Eukaryota</taxon>
        <taxon>Fungi</taxon>
        <taxon>Dikarya</taxon>
        <taxon>Ascomycota</taxon>
        <taxon>Pezizomycotina</taxon>
        <taxon>Eurotiomycetes</taxon>
        <taxon>Chaetothyriomycetidae</taxon>
        <taxon>Chaetothyriales</taxon>
        <taxon>Herpotrichiellaceae</taxon>
        <taxon>Exophiala</taxon>
    </lineage>
</organism>
<feature type="signal peptide" evidence="4">
    <location>
        <begin position="1"/>
        <end position="18"/>
    </location>
</feature>
<evidence type="ECO:0000256" key="1">
    <source>
        <dbReference type="SAM" id="Coils"/>
    </source>
</evidence>
<keyword evidence="3" id="KW-1133">Transmembrane helix</keyword>
<feature type="region of interest" description="Disordered" evidence="2">
    <location>
        <begin position="295"/>
        <end position="320"/>
    </location>
</feature>
<evidence type="ECO:0000313" key="6">
    <source>
        <dbReference type="Proteomes" id="UP000053599"/>
    </source>
</evidence>
<feature type="chain" id="PRO_5002237085" description="Mid2 domain-containing protein" evidence="4">
    <location>
        <begin position="19"/>
        <end position="320"/>
    </location>
</feature>
<evidence type="ECO:0008006" key="7">
    <source>
        <dbReference type="Google" id="ProtNLM"/>
    </source>
</evidence>
<keyword evidence="1" id="KW-0175">Coiled coil</keyword>
<evidence type="ECO:0000313" key="5">
    <source>
        <dbReference type="EMBL" id="KIV82267.1"/>
    </source>
</evidence>
<feature type="compositionally biased region" description="Basic and acidic residues" evidence="2">
    <location>
        <begin position="303"/>
        <end position="320"/>
    </location>
</feature>
<sequence length="320" mass="34649">MRYESVLALGVLMASVMAETASSTTKTCYSMNGQVLDSVYQPCNPDAEFSACCALNGTSGQNDVCMDSGLCMSTSGWYSTFLYANGCTDPTGKAKACPQACSFMPTGYSFSVLQCNANNGSFCCRAGGDETNCCNDTASSFQADVTIGQILLPGTNETVNTTYSTVIQNPSKDNTAVVGGVLGGVLGAALIASLLALWYILRSRRSLKHNYISLQNERDTALQQGASEKAALQHQIEQQQLQYQQFQHQQMQAPTYSPGSGQYHTYFAPSPALPMQPYPTEVSSIPRPVEMDAMRGMSELSDETAHREVERIEEKPKRTD</sequence>